<organism evidence="8 9">
    <name type="scientific">Algoriphagus limi</name>
    <dbReference type="NCBI Taxonomy" id="2975273"/>
    <lineage>
        <taxon>Bacteria</taxon>
        <taxon>Pseudomonadati</taxon>
        <taxon>Bacteroidota</taxon>
        <taxon>Cytophagia</taxon>
        <taxon>Cytophagales</taxon>
        <taxon>Cyclobacteriaceae</taxon>
        <taxon>Algoriphagus</taxon>
    </lineage>
</organism>
<feature type="binding site" evidence="5">
    <location>
        <position position="129"/>
    </location>
    <ligand>
        <name>substrate</name>
    </ligand>
</feature>
<dbReference type="EC" id="1.4.3.5" evidence="5"/>
<feature type="binding site" evidence="5">
    <location>
        <position position="125"/>
    </location>
    <ligand>
        <name>substrate</name>
    </ligand>
</feature>
<keyword evidence="2 5" id="KW-0285">Flavoprotein</keyword>
<dbReference type="Pfam" id="PF01243">
    <property type="entry name" value="PNPOx_N"/>
    <property type="match status" value="1"/>
</dbReference>
<dbReference type="InterPro" id="IPR011576">
    <property type="entry name" value="Pyridox_Oxase_N"/>
</dbReference>
<protein>
    <recommendedName>
        <fullName evidence="5">Pyridoxine/pyridoxamine 5'-phosphate oxidase</fullName>
        <ecNumber evidence="5">1.4.3.5</ecNumber>
    </recommendedName>
    <alternativeName>
        <fullName evidence="5">PNP/PMP oxidase</fullName>
        <shortName evidence="5">PNPOx</shortName>
    </alternativeName>
    <alternativeName>
        <fullName evidence="5">Pyridoxal 5'-phosphate synthase</fullName>
    </alternativeName>
</protein>
<keyword evidence="3 5" id="KW-0288">FMN</keyword>
<feature type="binding site" evidence="5">
    <location>
        <position position="182"/>
    </location>
    <ligand>
        <name>FMN</name>
        <dbReference type="ChEBI" id="CHEBI:58210"/>
    </ligand>
</feature>
<evidence type="ECO:0000259" key="7">
    <source>
        <dbReference type="Pfam" id="PF10590"/>
    </source>
</evidence>
<dbReference type="PROSITE" id="PS01064">
    <property type="entry name" value="PYRIDOX_OXIDASE"/>
    <property type="match status" value="1"/>
</dbReference>
<comment type="pathway">
    <text evidence="5">Cofactor metabolism; pyridoxal 5'-phosphate salvage; pyridoxal 5'-phosphate from pyridoxine 5'-phosphate: step 1/1.</text>
</comment>
<keyword evidence="5" id="KW-0664">Pyridoxine biosynthesis</keyword>
<evidence type="ECO:0000256" key="2">
    <source>
        <dbReference type="ARBA" id="ARBA00022630"/>
    </source>
</evidence>
<keyword evidence="9" id="KW-1185">Reference proteome</keyword>
<dbReference type="SUPFAM" id="SSF50475">
    <property type="entry name" value="FMN-binding split barrel"/>
    <property type="match status" value="1"/>
</dbReference>
<comment type="function">
    <text evidence="5">Catalyzes the oxidation of either pyridoxine 5'-phosphate (PNP) or pyridoxamine 5'-phosphate (PMP) into pyridoxal 5'-phosphate (PLP).</text>
</comment>
<dbReference type="PANTHER" id="PTHR10851:SF0">
    <property type="entry name" value="PYRIDOXINE-5'-PHOSPHATE OXIDASE"/>
    <property type="match status" value="1"/>
</dbReference>
<evidence type="ECO:0000256" key="4">
    <source>
        <dbReference type="ARBA" id="ARBA00023002"/>
    </source>
</evidence>
<dbReference type="NCBIfam" id="TIGR00558">
    <property type="entry name" value="pdxH"/>
    <property type="match status" value="1"/>
</dbReference>
<dbReference type="InterPro" id="IPR000659">
    <property type="entry name" value="Pyridox_Oxase"/>
</dbReference>
<comment type="catalytic activity">
    <reaction evidence="5">
        <text>pyridoxine 5'-phosphate + O2 = pyridoxal 5'-phosphate + H2O2</text>
        <dbReference type="Rhea" id="RHEA:15149"/>
        <dbReference type="ChEBI" id="CHEBI:15379"/>
        <dbReference type="ChEBI" id="CHEBI:16240"/>
        <dbReference type="ChEBI" id="CHEBI:58589"/>
        <dbReference type="ChEBI" id="CHEBI:597326"/>
        <dbReference type="EC" id="1.4.3.5"/>
    </reaction>
</comment>
<comment type="caution">
    <text evidence="8">The sequence shown here is derived from an EMBL/GenBank/DDBJ whole genome shotgun (WGS) entry which is preliminary data.</text>
</comment>
<feature type="domain" description="Pyridoxine 5'-phosphate oxidase dimerisation C-terminal" evidence="7">
    <location>
        <begin position="169"/>
        <end position="210"/>
    </location>
</feature>
<feature type="binding site" evidence="5">
    <location>
        <begin position="74"/>
        <end position="75"/>
    </location>
    <ligand>
        <name>FMN</name>
        <dbReference type="ChEBI" id="CHEBI:58210"/>
    </ligand>
</feature>
<evidence type="ECO:0000259" key="6">
    <source>
        <dbReference type="Pfam" id="PF01243"/>
    </source>
</evidence>
<dbReference type="InterPro" id="IPR019576">
    <property type="entry name" value="Pyridoxamine_oxidase_dimer_C"/>
</dbReference>
<evidence type="ECO:0000313" key="8">
    <source>
        <dbReference type="EMBL" id="MCS5489451.1"/>
    </source>
</evidence>
<dbReference type="Gene3D" id="2.30.110.10">
    <property type="entry name" value="Electron Transport, Fmn-binding Protein, Chain A"/>
    <property type="match status" value="1"/>
</dbReference>
<comment type="pathway">
    <text evidence="5">Cofactor metabolism; pyridoxal 5'-phosphate salvage; pyridoxal 5'-phosphate from pyridoxamine 5'-phosphate: step 1/1.</text>
</comment>
<feature type="binding site" evidence="5">
    <location>
        <begin position="60"/>
        <end position="65"/>
    </location>
    <ligand>
        <name>FMN</name>
        <dbReference type="ChEBI" id="CHEBI:58210"/>
    </ligand>
</feature>
<comment type="cofactor">
    <cofactor evidence="5">
        <name>FMN</name>
        <dbReference type="ChEBI" id="CHEBI:58210"/>
    </cofactor>
    <text evidence="5">Binds 1 FMN per subunit.</text>
</comment>
<dbReference type="RefSeq" id="WP_259413117.1">
    <property type="nucleotide sequence ID" value="NZ_JANWGH010000001.1"/>
</dbReference>
<feature type="binding site" evidence="5">
    <location>
        <position position="65"/>
    </location>
    <ligand>
        <name>substrate</name>
    </ligand>
</feature>
<feature type="domain" description="Pyridoxamine 5'-phosphate oxidase N-terminal" evidence="6">
    <location>
        <begin position="33"/>
        <end position="152"/>
    </location>
</feature>
<feature type="binding site" evidence="5">
    <location>
        <position position="103"/>
    </location>
    <ligand>
        <name>FMN</name>
        <dbReference type="ChEBI" id="CHEBI:58210"/>
    </ligand>
</feature>
<dbReference type="Pfam" id="PF10590">
    <property type="entry name" value="PNP_phzG_C"/>
    <property type="match status" value="1"/>
</dbReference>
<dbReference type="InterPro" id="IPR012349">
    <property type="entry name" value="Split_barrel_FMN-bd"/>
</dbReference>
<feature type="binding site" evidence="5">
    <location>
        <position position="81"/>
    </location>
    <ligand>
        <name>FMN</name>
        <dbReference type="ChEBI" id="CHEBI:58210"/>
    </ligand>
</feature>
<dbReference type="PANTHER" id="PTHR10851">
    <property type="entry name" value="PYRIDOXINE-5-PHOSPHATE OXIDASE"/>
    <property type="match status" value="1"/>
</dbReference>
<sequence length="210" mass="24574">MDIASIRKEYTLKSLEIKDVKEHPFTQFHIWFQEAVDSKVLEVNAMTLSTIGLDGYPNGRVVLLKELDYGFVFFTNYKSEKGRELLQSPKAALTFYWGELERQVRVRGDVEVISEKQSDEYFTSRPIGSQIGAWASPQSEKINRDFLEKRLENYKKEFETKPLTRPPHWGGFRIIPNQIEFWQGRPSRLHDRILYELNGEGTWTISRLAP</sequence>
<feature type="binding site" evidence="5">
    <location>
        <begin position="188"/>
        <end position="190"/>
    </location>
    <ligand>
        <name>substrate</name>
    </ligand>
</feature>
<comment type="similarity">
    <text evidence="1 5">Belongs to the pyridoxamine 5'-phosphate oxidase family.</text>
</comment>
<dbReference type="HAMAP" id="MF_01629">
    <property type="entry name" value="PdxH"/>
    <property type="match status" value="1"/>
</dbReference>
<gene>
    <name evidence="5 8" type="primary">pdxH</name>
    <name evidence="8" type="ORF">NY014_03365</name>
</gene>
<dbReference type="InterPro" id="IPR019740">
    <property type="entry name" value="Pyridox_Oxase_CS"/>
</dbReference>
<dbReference type="PIRSF" id="PIRSF000190">
    <property type="entry name" value="Pyd_amn-ph_oxd"/>
    <property type="match status" value="1"/>
</dbReference>
<proteinExistence type="inferred from homology"/>
<dbReference type="NCBIfam" id="NF004231">
    <property type="entry name" value="PRK05679.1"/>
    <property type="match status" value="1"/>
</dbReference>
<comment type="catalytic activity">
    <reaction evidence="5">
        <text>pyridoxamine 5'-phosphate + O2 + H2O = pyridoxal 5'-phosphate + H2O2 + NH4(+)</text>
        <dbReference type="Rhea" id="RHEA:15817"/>
        <dbReference type="ChEBI" id="CHEBI:15377"/>
        <dbReference type="ChEBI" id="CHEBI:15379"/>
        <dbReference type="ChEBI" id="CHEBI:16240"/>
        <dbReference type="ChEBI" id="CHEBI:28938"/>
        <dbReference type="ChEBI" id="CHEBI:58451"/>
        <dbReference type="ChEBI" id="CHEBI:597326"/>
        <dbReference type="EC" id="1.4.3.5"/>
    </reaction>
</comment>
<accession>A0ABT2G2G5</accession>
<feature type="binding site" evidence="5">
    <location>
        <position position="192"/>
    </location>
    <ligand>
        <name>FMN</name>
        <dbReference type="ChEBI" id="CHEBI:58210"/>
    </ligand>
</feature>
<dbReference type="Proteomes" id="UP001206788">
    <property type="component" value="Unassembled WGS sequence"/>
</dbReference>
<keyword evidence="4 5" id="KW-0560">Oxidoreductase</keyword>
<comment type="subunit">
    <text evidence="5">Homodimer.</text>
</comment>
<dbReference type="GO" id="GO:0004733">
    <property type="term" value="F:pyridoxamine phosphate oxidase activity"/>
    <property type="evidence" value="ECO:0007669"/>
    <property type="project" value="UniProtKB-EC"/>
</dbReference>
<feature type="binding site" evidence="5">
    <location>
        <begin position="138"/>
        <end position="139"/>
    </location>
    <ligand>
        <name>FMN</name>
        <dbReference type="ChEBI" id="CHEBI:58210"/>
    </ligand>
</feature>
<evidence type="ECO:0000313" key="9">
    <source>
        <dbReference type="Proteomes" id="UP001206788"/>
    </source>
</evidence>
<reference evidence="8 9" key="1">
    <citation type="submission" date="2022-08" db="EMBL/GenBank/DDBJ databases">
        <title>Algoriphagus sp. CAU 1643 isolated from mud.</title>
        <authorList>
            <person name="Kim W."/>
        </authorList>
    </citation>
    <scope>NUCLEOTIDE SEQUENCE [LARGE SCALE GENOMIC DNA]</scope>
    <source>
        <strain evidence="8 9">CAU 1643</strain>
    </source>
</reference>
<feature type="binding site" evidence="5">
    <location>
        <position position="121"/>
    </location>
    <ligand>
        <name>substrate</name>
    </ligand>
</feature>
<name>A0ABT2G2G5_9BACT</name>
<evidence type="ECO:0000256" key="1">
    <source>
        <dbReference type="ARBA" id="ARBA00007301"/>
    </source>
</evidence>
<comment type="caution">
    <text evidence="5">Lacks conserved residue(s) required for the propagation of feature annotation.</text>
</comment>
<evidence type="ECO:0000256" key="5">
    <source>
        <dbReference type="HAMAP-Rule" id="MF_01629"/>
    </source>
</evidence>
<evidence type="ECO:0000256" key="3">
    <source>
        <dbReference type="ARBA" id="ARBA00022643"/>
    </source>
</evidence>
<dbReference type="EMBL" id="JANWGH010000001">
    <property type="protein sequence ID" value="MCS5489451.1"/>
    <property type="molecule type" value="Genomic_DNA"/>
</dbReference>